<proteinExistence type="predicted"/>
<evidence type="ECO:0000313" key="4">
    <source>
        <dbReference type="Proteomes" id="UP001596514"/>
    </source>
</evidence>
<keyword evidence="2" id="KW-0732">Signal</keyword>
<protein>
    <recommendedName>
        <fullName evidence="5">Secreted protein</fullName>
    </recommendedName>
</protein>
<accession>A0ABW2TBZ4</accession>
<dbReference type="EMBL" id="JBHTEE010000001">
    <property type="protein sequence ID" value="MFC7606057.1"/>
    <property type="molecule type" value="Genomic_DNA"/>
</dbReference>
<comment type="caution">
    <text evidence="3">The sequence shown here is derived from an EMBL/GenBank/DDBJ whole genome shotgun (WGS) entry which is preliminary data.</text>
</comment>
<evidence type="ECO:0000256" key="1">
    <source>
        <dbReference type="SAM" id="MobiDB-lite"/>
    </source>
</evidence>
<evidence type="ECO:0000313" key="3">
    <source>
        <dbReference type="EMBL" id="MFC7606057.1"/>
    </source>
</evidence>
<reference evidence="4" key="1">
    <citation type="journal article" date="2019" name="Int. J. Syst. Evol. Microbiol.">
        <title>The Global Catalogue of Microorganisms (GCM) 10K type strain sequencing project: providing services to taxonomists for standard genome sequencing and annotation.</title>
        <authorList>
            <consortium name="The Broad Institute Genomics Platform"/>
            <consortium name="The Broad Institute Genome Sequencing Center for Infectious Disease"/>
            <person name="Wu L."/>
            <person name="Ma J."/>
        </authorList>
    </citation>
    <scope>NUCLEOTIDE SEQUENCE [LARGE SCALE GENOMIC DNA]</scope>
    <source>
        <strain evidence="4">JCM 10083</strain>
    </source>
</reference>
<dbReference type="Proteomes" id="UP001596514">
    <property type="component" value="Unassembled WGS sequence"/>
</dbReference>
<evidence type="ECO:0000256" key="2">
    <source>
        <dbReference type="SAM" id="SignalP"/>
    </source>
</evidence>
<keyword evidence="4" id="KW-1185">Reference proteome</keyword>
<name>A0ABW2TBZ4_9ACTN</name>
<sequence length="119" mass="12020">MRATIRITRTIAVAGAGAVLSLGLSATTANAEPNPCAGRSSDSGSGGSLGTIDPVTVYGTWYNCGGGTGADRKKLNIANADDGPCITIPYGSTGSSTVSRYRYISGVGPAPRYNGWISC</sequence>
<feature type="region of interest" description="Disordered" evidence="1">
    <location>
        <begin position="29"/>
        <end position="49"/>
    </location>
</feature>
<feature type="chain" id="PRO_5046007596" description="Secreted protein" evidence="2">
    <location>
        <begin position="32"/>
        <end position="119"/>
    </location>
</feature>
<gene>
    <name evidence="3" type="ORF">ACFQVD_38740</name>
</gene>
<dbReference type="RefSeq" id="WP_343977380.1">
    <property type="nucleotide sequence ID" value="NZ_BAAAGK010000150.1"/>
</dbReference>
<feature type="signal peptide" evidence="2">
    <location>
        <begin position="1"/>
        <end position="31"/>
    </location>
</feature>
<organism evidence="3 4">
    <name type="scientific">Streptosporangium amethystogenes subsp. fukuiense</name>
    <dbReference type="NCBI Taxonomy" id="698418"/>
    <lineage>
        <taxon>Bacteria</taxon>
        <taxon>Bacillati</taxon>
        <taxon>Actinomycetota</taxon>
        <taxon>Actinomycetes</taxon>
        <taxon>Streptosporangiales</taxon>
        <taxon>Streptosporangiaceae</taxon>
        <taxon>Streptosporangium</taxon>
    </lineage>
</organism>
<evidence type="ECO:0008006" key="5">
    <source>
        <dbReference type="Google" id="ProtNLM"/>
    </source>
</evidence>